<feature type="domain" description="SCP" evidence="1">
    <location>
        <begin position="52"/>
        <end position="161"/>
    </location>
</feature>
<dbReference type="InterPro" id="IPR014044">
    <property type="entry name" value="CAP_dom"/>
</dbReference>
<organism evidence="2 3">
    <name type="scientific">Dokdonia donghaensis DSW-1</name>
    <dbReference type="NCBI Taxonomy" id="1300343"/>
    <lineage>
        <taxon>Bacteria</taxon>
        <taxon>Pseudomonadati</taxon>
        <taxon>Bacteroidota</taxon>
        <taxon>Flavobacteriia</taxon>
        <taxon>Flavobacteriales</taxon>
        <taxon>Flavobacteriaceae</taxon>
        <taxon>Dokdonia</taxon>
    </lineage>
</organism>
<gene>
    <name evidence="2" type="ORF">NV36_09305</name>
</gene>
<evidence type="ECO:0000259" key="1">
    <source>
        <dbReference type="Pfam" id="PF00188"/>
    </source>
</evidence>
<accession>A0A0A2GXF6</accession>
<dbReference type="KEGG" id="ddo:I597_0733"/>
<name>A0A0A2GXF6_9FLAO</name>
<dbReference type="Gene3D" id="3.40.33.10">
    <property type="entry name" value="CAP"/>
    <property type="match status" value="1"/>
</dbReference>
<keyword evidence="3" id="KW-1185">Reference proteome</keyword>
<comment type="caution">
    <text evidence="2">The sequence shown here is derived from an EMBL/GenBank/DDBJ whole genome shotgun (WGS) entry which is preliminary data.</text>
</comment>
<dbReference type="RefSeq" id="WP_035326438.1">
    <property type="nucleotide sequence ID" value="NZ_CP015125.1"/>
</dbReference>
<evidence type="ECO:0000313" key="2">
    <source>
        <dbReference type="EMBL" id="KGO07016.1"/>
    </source>
</evidence>
<dbReference type="CDD" id="cd05379">
    <property type="entry name" value="CAP_bacterial"/>
    <property type="match status" value="1"/>
</dbReference>
<dbReference type="PANTHER" id="PTHR31157">
    <property type="entry name" value="SCP DOMAIN-CONTAINING PROTEIN"/>
    <property type="match status" value="1"/>
</dbReference>
<evidence type="ECO:0000313" key="3">
    <source>
        <dbReference type="Proteomes" id="UP000030140"/>
    </source>
</evidence>
<reference evidence="2 3" key="1">
    <citation type="submission" date="2014-10" db="EMBL/GenBank/DDBJ databases">
        <title>Draft genome sequence of the proteorhodopsin-containing marine bacterium Dokdonia donghaensis.</title>
        <authorList>
            <person name="Gomez-Consarnau L."/>
            <person name="Gonzalez J.M."/>
            <person name="Riedel T."/>
            <person name="Jaenicke S."/>
            <person name="Wagner-Doebler I."/>
            <person name="Fuhrman J.A."/>
        </authorList>
    </citation>
    <scope>NUCLEOTIDE SEQUENCE [LARGE SCALE GENOMIC DNA]</scope>
    <source>
        <strain evidence="2 3">DSW-1</strain>
    </source>
</reference>
<dbReference type="EMBL" id="JSAQ01000001">
    <property type="protein sequence ID" value="KGO07016.1"/>
    <property type="molecule type" value="Genomic_DNA"/>
</dbReference>
<dbReference type="PROSITE" id="PS51257">
    <property type="entry name" value="PROKAR_LIPOPROTEIN"/>
    <property type="match status" value="1"/>
</dbReference>
<dbReference type="PANTHER" id="PTHR31157:SF1">
    <property type="entry name" value="SCP DOMAIN-CONTAINING PROTEIN"/>
    <property type="match status" value="1"/>
</dbReference>
<dbReference type="InterPro" id="IPR035940">
    <property type="entry name" value="CAP_sf"/>
</dbReference>
<proteinExistence type="predicted"/>
<sequence>MKLINQSLCFFAAMLLICSCSTDPINESEDLTSNLEAPVDVENDIELAQEVLAVLNAHRATLGLNELQWHNYSEDLAVGHSNYMVVQSQPSHDNFYERSAMLQQSGAHIVSENVAYGYMDAESVVQGWLGSPAHKEALEGDYTHTGIGIVKNEMGIPYYTQLFFR</sequence>
<protein>
    <recommendedName>
        <fullName evidence="1">SCP domain-containing protein</fullName>
    </recommendedName>
</protein>
<dbReference type="AlphaFoldDB" id="A0A0A2GXF6"/>
<dbReference type="SUPFAM" id="SSF55797">
    <property type="entry name" value="PR-1-like"/>
    <property type="match status" value="1"/>
</dbReference>
<dbReference type="OrthoDB" id="982527at2"/>
<dbReference type="Proteomes" id="UP000030140">
    <property type="component" value="Unassembled WGS sequence"/>
</dbReference>
<dbReference type="Pfam" id="PF00188">
    <property type="entry name" value="CAP"/>
    <property type="match status" value="1"/>
</dbReference>
<dbReference type="PATRIC" id="fig|1300343.5.peg.743"/>